<evidence type="ECO:0000256" key="1">
    <source>
        <dbReference type="SAM" id="Phobius"/>
    </source>
</evidence>
<protein>
    <recommendedName>
        <fullName evidence="2">Alginate lyase 2 domain-containing protein</fullName>
    </recommendedName>
</protein>
<sequence>MAPAGAGWRDDCAGTLLLNSARLDDFVFISRYQPMSCKRFAFIFMSAVIWAGAAHAQVLDPALAPGQNFDLSAYRLQTLDARLQFKEISPVGMYQDPFFSTDPATGEMTFRVPSGAGHSRDSEFPRVELRENDSWTMQPSGGPRHIESFVLRVLAEPSTGELIFAQIHGEKTGGSEALKMRWSHGDILMGVKKRYGVNEEKILLLRGVSLGDTIECQLAFENDTLAVHIRSGAAEMTRRFRYAIDSWKGIPLYFKVGNYSGDKDSDGSFGRVAIQRLALTR</sequence>
<dbReference type="Pfam" id="PF08787">
    <property type="entry name" value="Alginate_lyase2"/>
    <property type="match status" value="1"/>
</dbReference>
<keyword evidence="1" id="KW-1133">Transmembrane helix</keyword>
<proteinExistence type="predicted"/>
<dbReference type="Proteomes" id="UP000283709">
    <property type="component" value="Unassembled WGS sequence"/>
</dbReference>
<dbReference type="AlphaFoldDB" id="A0A420GY34"/>
<dbReference type="SUPFAM" id="SSF49899">
    <property type="entry name" value="Concanavalin A-like lectins/glucanases"/>
    <property type="match status" value="1"/>
</dbReference>
<keyword evidence="1" id="KW-0812">Transmembrane</keyword>
<dbReference type="InterPro" id="IPR014895">
    <property type="entry name" value="Alginate_lyase_2"/>
</dbReference>
<feature type="transmembrane region" description="Helical" evidence="1">
    <location>
        <begin position="40"/>
        <end position="59"/>
    </location>
</feature>
<evidence type="ECO:0000259" key="2">
    <source>
        <dbReference type="Pfam" id="PF08787"/>
    </source>
</evidence>
<dbReference type="InterPro" id="IPR013320">
    <property type="entry name" value="ConA-like_dom_sf"/>
</dbReference>
<accession>A0A420GY34</accession>
<dbReference type="EMBL" id="MCAS01000002">
    <property type="protein sequence ID" value="RKF50082.1"/>
    <property type="molecule type" value="Genomic_DNA"/>
</dbReference>
<feature type="domain" description="Alginate lyase 2" evidence="2">
    <location>
        <begin position="69"/>
        <end position="280"/>
    </location>
</feature>
<comment type="caution">
    <text evidence="3">The sequence shown here is derived from an EMBL/GenBank/DDBJ whole genome shotgun (WGS) entry which is preliminary data.</text>
</comment>
<name>A0A420GY34_9BURK</name>
<gene>
    <name evidence="3" type="ORF">BCY88_15045</name>
</gene>
<dbReference type="Gene3D" id="2.60.120.200">
    <property type="match status" value="1"/>
</dbReference>
<organism evidence="3 4">
    <name type="scientific">Paraburkholderia fungorum</name>
    <dbReference type="NCBI Taxonomy" id="134537"/>
    <lineage>
        <taxon>Bacteria</taxon>
        <taxon>Pseudomonadati</taxon>
        <taxon>Pseudomonadota</taxon>
        <taxon>Betaproteobacteria</taxon>
        <taxon>Burkholderiales</taxon>
        <taxon>Burkholderiaceae</taxon>
        <taxon>Paraburkholderia</taxon>
    </lineage>
</organism>
<evidence type="ECO:0000313" key="4">
    <source>
        <dbReference type="Proteomes" id="UP000283709"/>
    </source>
</evidence>
<evidence type="ECO:0000313" key="3">
    <source>
        <dbReference type="EMBL" id="RKF50082.1"/>
    </source>
</evidence>
<keyword evidence="1" id="KW-0472">Membrane</keyword>
<reference evidence="3 4" key="1">
    <citation type="submission" date="2016-07" db="EMBL/GenBank/DDBJ databases">
        <title>Genome analysis of Burkholderia fungorum ES3-20.</title>
        <authorList>
            <person name="Xu D."/>
            <person name="Yao R."/>
            <person name="Zheng S."/>
        </authorList>
    </citation>
    <scope>NUCLEOTIDE SEQUENCE [LARGE SCALE GENOMIC DNA]</scope>
    <source>
        <strain evidence="3 4">ES3-20</strain>
    </source>
</reference>